<dbReference type="STRING" id="2282107.A0A286UKZ7"/>
<feature type="compositionally biased region" description="Basic and acidic residues" evidence="8">
    <location>
        <begin position="507"/>
        <end position="517"/>
    </location>
</feature>
<dbReference type="InParanoid" id="A0A286UKZ7"/>
<evidence type="ECO:0000256" key="2">
    <source>
        <dbReference type="ARBA" id="ARBA00022574"/>
    </source>
</evidence>
<comment type="pathway">
    <text evidence="6">tRNA modification; N(7)-methylguanine-tRNA biosynthesis.</text>
</comment>
<comment type="caution">
    <text evidence="9">The sequence shown here is derived from an EMBL/GenBank/DDBJ whole genome shotgun (WGS) entry which is preliminary data.</text>
</comment>
<dbReference type="HAMAP" id="MF_03056">
    <property type="entry name" value="TRM82"/>
    <property type="match status" value="1"/>
</dbReference>
<gene>
    <name evidence="9" type="ORF">PNOK_0513300</name>
</gene>
<feature type="region of interest" description="Disordered" evidence="8">
    <location>
        <begin position="490"/>
        <end position="517"/>
    </location>
</feature>
<dbReference type="SUPFAM" id="SSF50978">
    <property type="entry name" value="WD40 repeat-like"/>
    <property type="match status" value="1"/>
</dbReference>
<accession>A0A286UKZ7</accession>
<feature type="repeat" description="WD" evidence="7">
    <location>
        <begin position="193"/>
        <end position="226"/>
    </location>
</feature>
<dbReference type="InterPro" id="IPR001680">
    <property type="entry name" value="WD40_rpt"/>
</dbReference>
<evidence type="ECO:0000256" key="7">
    <source>
        <dbReference type="PROSITE-ProRule" id="PRU00221"/>
    </source>
</evidence>
<dbReference type="EMBL" id="NBII01000004">
    <property type="protein sequence ID" value="PAV20199.1"/>
    <property type="molecule type" value="Genomic_DNA"/>
</dbReference>
<dbReference type="PANTHER" id="PTHR16288">
    <property type="entry name" value="WD40 REPEAT PROTEIN 4"/>
    <property type="match status" value="1"/>
</dbReference>
<dbReference type="OrthoDB" id="339900at2759"/>
<dbReference type="InterPro" id="IPR028884">
    <property type="entry name" value="Trm82"/>
</dbReference>
<dbReference type="InterPro" id="IPR015943">
    <property type="entry name" value="WD40/YVTN_repeat-like_dom_sf"/>
</dbReference>
<evidence type="ECO:0000256" key="1">
    <source>
        <dbReference type="ARBA" id="ARBA00004123"/>
    </source>
</evidence>
<dbReference type="GO" id="GO:0005829">
    <property type="term" value="C:cytosol"/>
    <property type="evidence" value="ECO:0007669"/>
    <property type="project" value="TreeGrafter"/>
</dbReference>
<dbReference type="Pfam" id="PF00400">
    <property type="entry name" value="WD40"/>
    <property type="match status" value="1"/>
</dbReference>
<dbReference type="SMART" id="SM00320">
    <property type="entry name" value="WD40"/>
    <property type="match status" value="3"/>
</dbReference>
<evidence type="ECO:0000256" key="8">
    <source>
        <dbReference type="SAM" id="MobiDB-lite"/>
    </source>
</evidence>
<dbReference type="UniPathway" id="UPA00989"/>
<evidence type="ECO:0000256" key="3">
    <source>
        <dbReference type="ARBA" id="ARBA00022694"/>
    </source>
</evidence>
<evidence type="ECO:0000313" key="10">
    <source>
        <dbReference type="Proteomes" id="UP000217199"/>
    </source>
</evidence>
<evidence type="ECO:0000256" key="4">
    <source>
        <dbReference type="ARBA" id="ARBA00022737"/>
    </source>
</evidence>
<proteinExistence type="inferred from homology"/>
<dbReference type="GO" id="GO:0043527">
    <property type="term" value="C:tRNA methyltransferase complex"/>
    <property type="evidence" value="ECO:0007669"/>
    <property type="project" value="TreeGrafter"/>
</dbReference>
<name>A0A286UKZ7_9AGAM</name>
<dbReference type="PANTHER" id="PTHR16288:SF0">
    <property type="entry name" value="TRNA (GUANINE-N(7)-)-METHYLTRANSFERASE NON-CATALYTIC SUBUNIT WDR4"/>
    <property type="match status" value="1"/>
</dbReference>
<dbReference type="PROSITE" id="PS50082">
    <property type="entry name" value="WD_REPEATS_2"/>
    <property type="match status" value="1"/>
</dbReference>
<sequence>MSTSYLPFTKVFLGDEVSVALTGNGHIQVLANDSGDILHSTISSSEYTEKIIRSGPLAGANVDQSFKYLVTITNDKTVRVWEIHGLKIISEREAAKKPTDVCFTRDAQTVLITDKFGDVHRYPLHEDEKTTSNVSTNTRTAKRMHDESLILGHVSMLTALLLSEDEKYIITADRDEHIRISWYPEAYTIESYCLGHKKFVSSIHFPSWDTSLLVSGGGDTSLKVWKWLDGRFLYDINISDVVMPFIKVTRKKSGYGEGSDHEDENGVHIRRGGPVESVHGENAENDMAVDDEGEKEPQEDQQNEESSEHQEPAILAVQKIVSLDIDSHKLLVFSVHGATALFYCQIRGEMDSSPAVGSIDIGSPVLDFDKSTRSGEMLVAVDNTWREKDSTVSQEAQYMIAVKYIDGQLRLSEDSTLRALVSSLNSTALIKEPDTLEDIDYYAALITLPKNVEAGYNAMEDELISSEVQPEGLSGKELGRLKTKKAMLALQTAGEHGNTVNPGSEPQPKRQKNELDV</sequence>
<dbReference type="GO" id="GO:0005634">
    <property type="term" value="C:nucleus"/>
    <property type="evidence" value="ECO:0007669"/>
    <property type="project" value="UniProtKB-SubCell"/>
</dbReference>
<dbReference type="Proteomes" id="UP000217199">
    <property type="component" value="Unassembled WGS sequence"/>
</dbReference>
<feature type="compositionally biased region" description="Acidic residues" evidence="8">
    <location>
        <begin position="283"/>
        <end position="305"/>
    </location>
</feature>
<comment type="subcellular location">
    <subcellularLocation>
        <location evidence="1 6">Nucleus</location>
    </subcellularLocation>
</comment>
<comment type="function">
    <text evidence="6">Required for the formation of N(7)-methylguanine at position 46 (m7G46) in tRNA. In the complex, it is required to stabilize and induce conformational changes of the catalytic subunit.</text>
</comment>
<dbReference type="Gene3D" id="2.130.10.10">
    <property type="entry name" value="YVTN repeat-like/Quinoprotein amine dehydrogenase"/>
    <property type="match status" value="1"/>
</dbReference>
<keyword evidence="3 6" id="KW-0819">tRNA processing</keyword>
<dbReference type="GO" id="GO:0106004">
    <property type="term" value="P:tRNA (guanine-N7)-methylation"/>
    <property type="evidence" value="ECO:0007669"/>
    <property type="project" value="UniProtKB-UniRule"/>
</dbReference>
<evidence type="ECO:0000256" key="6">
    <source>
        <dbReference type="HAMAP-Rule" id="MF_03056"/>
    </source>
</evidence>
<feature type="region of interest" description="Disordered" evidence="8">
    <location>
        <begin position="252"/>
        <end position="311"/>
    </location>
</feature>
<comment type="similarity">
    <text evidence="6">Belongs to the WD repeat TRM82 family.</text>
</comment>
<reference evidence="9 10" key="1">
    <citation type="journal article" date="2017" name="Mol. Ecol.">
        <title>Comparative and population genomic landscape of Phellinus noxius: A hypervariable fungus causing root rot in trees.</title>
        <authorList>
            <person name="Chung C.L."/>
            <person name="Lee T.J."/>
            <person name="Akiba M."/>
            <person name="Lee H.H."/>
            <person name="Kuo T.H."/>
            <person name="Liu D."/>
            <person name="Ke H.M."/>
            <person name="Yokoi T."/>
            <person name="Roa M.B."/>
            <person name="Lu M.J."/>
            <person name="Chang Y.Y."/>
            <person name="Ann P.J."/>
            <person name="Tsai J.N."/>
            <person name="Chen C.Y."/>
            <person name="Tzean S.S."/>
            <person name="Ota Y."/>
            <person name="Hattori T."/>
            <person name="Sahashi N."/>
            <person name="Liou R.F."/>
            <person name="Kikuchi T."/>
            <person name="Tsai I.J."/>
        </authorList>
    </citation>
    <scope>NUCLEOTIDE SEQUENCE [LARGE SCALE GENOMIC DNA]</scope>
    <source>
        <strain evidence="9 10">FFPRI411160</strain>
    </source>
</reference>
<keyword evidence="10" id="KW-1185">Reference proteome</keyword>
<keyword evidence="5 6" id="KW-0539">Nucleus</keyword>
<evidence type="ECO:0000313" key="9">
    <source>
        <dbReference type="EMBL" id="PAV20199.1"/>
    </source>
</evidence>
<keyword evidence="4 6" id="KW-0677">Repeat</keyword>
<dbReference type="AlphaFoldDB" id="A0A286UKZ7"/>
<organism evidence="9 10">
    <name type="scientific">Pyrrhoderma noxium</name>
    <dbReference type="NCBI Taxonomy" id="2282107"/>
    <lineage>
        <taxon>Eukaryota</taxon>
        <taxon>Fungi</taxon>
        <taxon>Dikarya</taxon>
        <taxon>Basidiomycota</taxon>
        <taxon>Agaricomycotina</taxon>
        <taxon>Agaricomycetes</taxon>
        <taxon>Hymenochaetales</taxon>
        <taxon>Hymenochaetaceae</taxon>
        <taxon>Pyrrhoderma</taxon>
    </lineage>
</organism>
<keyword evidence="2 6" id="KW-0853">WD repeat</keyword>
<dbReference type="InterPro" id="IPR036322">
    <property type="entry name" value="WD40_repeat_dom_sf"/>
</dbReference>
<evidence type="ECO:0000256" key="5">
    <source>
        <dbReference type="ARBA" id="ARBA00023242"/>
    </source>
</evidence>
<protein>
    <submittedName>
        <fullName evidence="9">WD40 domain containing protein</fullName>
    </submittedName>
</protein>